<sequence length="64" mass="7387">MAEDKMPNCAVEQGQKSGLSLWKGSRNLIPLRTKVLAEWRGNIEHFFVNARFRPWTATPIFVEI</sequence>
<name>S8D2J8_9LAMI</name>
<evidence type="ECO:0000313" key="2">
    <source>
        <dbReference type="Proteomes" id="UP000015453"/>
    </source>
</evidence>
<proteinExistence type="predicted"/>
<organism evidence="1 2">
    <name type="scientific">Genlisea aurea</name>
    <dbReference type="NCBI Taxonomy" id="192259"/>
    <lineage>
        <taxon>Eukaryota</taxon>
        <taxon>Viridiplantae</taxon>
        <taxon>Streptophyta</taxon>
        <taxon>Embryophyta</taxon>
        <taxon>Tracheophyta</taxon>
        <taxon>Spermatophyta</taxon>
        <taxon>Magnoliopsida</taxon>
        <taxon>eudicotyledons</taxon>
        <taxon>Gunneridae</taxon>
        <taxon>Pentapetalae</taxon>
        <taxon>asterids</taxon>
        <taxon>lamiids</taxon>
        <taxon>Lamiales</taxon>
        <taxon>Lentibulariaceae</taxon>
        <taxon>Genlisea</taxon>
    </lineage>
</organism>
<protein>
    <submittedName>
        <fullName evidence="1">Uncharacterized protein</fullName>
    </submittedName>
</protein>
<reference evidence="1 2" key="1">
    <citation type="journal article" date="2013" name="BMC Genomics">
        <title>The miniature genome of a carnivorous plant Genlisea aurea contains a low number of genes and short non-coding sequences.</title>
        <authorList>
            <person name="Leushkin E.V."/>
            <person name="Sutormin R.A."/>
            <person name="Nabieva E.R."/>
            <person name="Penin A.A."/>
            <person name="Kondrashov A.S."/>
            <person name="Logacheva M.D."/>
        </authorList>
    </citation>
    <scope>NUCLEOTIDE SEQUENCE [LARGE SCALE GENOMIC DNA]</scope>
</reference>
<accession>S8D2J8</accession>
<keyword evidence="2" id="KW-1185">Reference proteome</keyword>
<dbReference type="AlphaFoldDB" id="S8D2J8"/>
<comment type="caution">
    <text evidence="1">The sequence shown here is derived from an EMBL/GenBank/DDBJ whole genome shotgun (WGS) entry which is preliminary data.</text>
</comment>
<dbReference type="Proteomes" id="UP000015453">
    <property type="component" value="Unassembled WGS sequence"/>
</dbReference>
<dbReference type="EMBL" id="AUSU01000236">
    <property type="protein sequence ID" value="EPS73944.1"/>
    <property type="molecule type" value="Genomic_DNA"/>
</dbReference>
<evidence type="ECO:0000313" key="1">
    <source>
        <dbReference type="EMBL" id="EPS73944.1"/>
    </source>
</evidence>
<gene>
    <name evidence="1" type="ORF">M569_00812</name>
</gene>